<dbReference type="EMBL" id="NSGP01000003">
    <property type="protein sequence ID" value="PAT11202.1"/>
    <property type="molecule type" value="Genomic_DNA"/>
</dbReference>
<keyword evidence="4" id="KW-0106">Calcium</keyword>
<sequence>MKKHNVSRRRGTSIAAAALSLALVAPFAQPIAAPNAANVAQAAPGQITDSAGNYLPADNGRVYDDGVKDNVRFVGLVPEYADAQAKGTAFVFKVPHWIESAAFKDNSDIPASDPDANAQYIRFRDEELYSKITRIELVGTKGDPQGTFTKRDPKGSEWTLSFPDSTPNFPGAPGKNYASYIQVFLEDGQQLTDLNAPESGFAADYYWVRHDGRIARNSVQNAVMISPDEAVEKTGAPTEQYTQIGQDTLPLGVSKNINYDQENNVLKSTTTAYLTQNWEQGSVNWSWLFKEQLDPKIAPYVKEVTIYNSDVDGNKSENRKAFTVGFDKDSGLASSESNPEISWAEDGADITAKRYKEVRQNINDIMWGTLGQSRSWTMEYKLDPAFIELTNQPEGEYLEALSWVEVDRVDKFVPGAVNIVNSTPDNGEPPQLLKGSVATDYVNVVDTDGDGLTDQYEREIGTDSTQADSDGDGVPDGQEVLTDKTDPTLPGSYAPAAPTVAQDKVNINDSDIDVRALRTEYTDPKTDRLIGVSNNGVAPMTVWVLPTSKLTEDDNGKVSFDQADAVGHNSMGDRREYENGALNIPNLDGLKAGENYTLVAISPNGETTKGSNFTVTDQVLDKSEAPTVDPVTTSDRTVTVKAPSGSDVAVTLPSGAVVVASEDKDNPGTFTAAVPKSNLPLSEGDKIKAVATESGKEPSDPVETTVTAPTVADSYGVDYPKLQTVDAEGKATVSPTLTKNGEPVDALPTGSEFKADTANAPQGTEVSFDEKNGKATISVPKPAADAPAQTFELPITATVDGKEINDTIVVQVPAGEPTPAAGDLVVDKIKGQEAWSDEAIEPIQVSAKTADGEELTDPTYALENAPAGIEIDPATGEITGTPAYDTDAADIVTKDGNAVFNVTVKVTDGDSTGTRTFPLVVKDATADTDGDGLTDKEEAEKGTDPTKADTDGDGLTDKEELDGSKNNGESTDPNNADTDGDGASDKDEIDAGTDPNDPNSKPEDTTNPETPADDAVKLDESGKQAVKPTADEQSTGIKVENKTDETTVAAKDEDGAIIPAKLDDNGNVVVTPGEDVDGPITVTVDDPSLDAPLVTDVDVEGHSQGKDDDEDGKPESDPTVPEKTSVEGADNPKTVKPTGESQDTGVKVTNPGKDTKVSATDEDGKDIPASIEDNGNVVVTPGEDVDGPITVTVEDPDLDEPVTAEVPVEGHNKRVNDNATSVDGVDNPNTVKATDESQQTGVKVNKPDAETKVTASDEDGNDIPVEVDEDGNISVTPGEKVDGPITVTIEDPDLDGGKTTAVVPVEGHTKGQDDNGDGEPAGESDGKTTVEGTDTPKTVQPNDEKQSTGVTVTNPDEDTKPSATDEDGKNIPVEVDPETGDVAVTPGEDVDGPITVTIEDPDLDEPVTVEVPVEGHAKDQDDNGDGKPAGESDGKTTVEGTDTPKTVQPNDEKQSTGVTVTNPDEDTKPSATDEDGKDIPVVIDPETGDVAVTPGEDVDGPITVTIEDPDLDGGKTTVEVPVDGHTKGEDDNDKTTTASVEDPSYGDAAKQAKPGESVSTEKPFGDKPVPDGTKITVNAPEGATDWEFTPAEDGTVKATAPSNEELAKQFAQLGETDWDKLVEALTPVAKPNVGVDFEYKDGSTDSADAKFELVGKDDKSILDPNGDADGDGASNKKEADKGTNPFDEKSTPKDDSGEPSTPVENPNWETDGKTDAVVPGGSVTVPNTGGEVPDGTTVKAKGPGKAELDGKGNLVITANDDAKPGEKITATIKDKDGKAIDTVTTTVEAQPSKPTDPTGTPAPQEPAIDKGKCAASAVGFGLPLLALIPVGLATQMSIPGISDFVENVSKDLERANAQIQQNLGMFNPQTAQALSQMNEQLRKAGFDLATVGAGIAVIAAGIIAGTIIYDNCAPGGLGGSSVKLDGSSK</sequence>
<proteinExistence type="predicted"/>
<evidence type="ECO:0000313" key="7">
    <source>
        <dbReference type="EMBL" id="PAT11202.1"/>
    </source>
</evidence>
<protein>
    <recommendedName>
        <fullName evidence="9">Cell surface protein</fullName>
    </recommendedName>
</protein>
<feature type="region of interest" description="Disordered" evidence="5">
    <location>
        <begin position="1213"/>
        <end position="1588"/>
    </location>
</feature>
<evidence type="ECO:0000256" key="4">
    <source>
        <dbReference type="ARBA" id="ARBA00022837"/>
    </source>
</evidence>
<dbReference type="InterPro" id="IPR013783">
    <property type="entry name" value="Ig-like_fold"/>
</dbReference>
<dbReference type="Pfam" id="PF18884">
    <property type="entry name" value="TSP3_bac"/>
    <property type="match status" value="6"/>
</dbReference>
<feature type="compositionally biased region" description="Acidic residues" evidence="5">
    <location>
        <begin position="978"/>
        <end position="991"/>
    </location>
</feature>
<evidence type="ECO:0000256" key="1">
    <source>
        <dbReference type="ARBA" id="ARBA00004613"/>
    </source>
</evidence>
<feature type="compositionally biased region" description="Basic and acidic residues" evidence="5">
    <location>
        <begin position="1413"/>
        <end position="1436"/>
    </location>
</feature>
<dbReference type="GO" id="GO:0016020">
    <property type="term" value="C:membrane"/>
    <property type="evidence" value="ECO:0007669"/>
    <property type="project" value="InterPro"/>
</dbReference>
<keyword evidence="2" id="KW-0964">Secreted</keyword>
<feature type="compositionally biased region" description="Polar residues" evidence="5">
    <location>
        <begin position="1438"/>
        <end position="1462"/>
    </location>
</feature>
<dbReference type="Gene3D" id="2.60.40.10">
    <property type="entry name" value="Immunoglobulins"/>
    <property type="match status" value="1"/>
</dbReference>
<dbReference type="SUPFAM" id="SSF49313">
    <property type="entry name" value="Cadherin-like"/>
    <property type="match status" value="1"/>
</dbReference>
<feature type="compositionally biased region" description="Polar residues" evidence="5">
    <location>
        <begin position="1217"/>
        <end position="1242"/>
    </location>
</feature>
<evidence type="ECO:0000256" key="3">
    <source>
        <dbReference type="ARBA" id="ARBA00022729"/>
    </source>
</evidence>
<dbReference type="InterPro" id="IPR015919">
    <property type="entry name" value="Cadherin-like_sf"/>
</dbReference>
<feature type="region of interest" description="Disordered" evidence="5">
    <location>
        <begin position="1786"/>
        <end position="1808"/>
    </location>
</feature>
<dbReference type="Proteomes" id="UP000218041">
    <property type="component" value="Unassembled WGS sequence"/>
</dbReference>
<name>A0AB36RLK9_9CORY</name>
<feature type="compositionally biased region" description="Polar residues" evidence="5">
    <location>
        <begin position="1786"/>
        <end position="1798"/>
    </location>
</feature>
<feature type="region of interest" description="Disordered" evidence="5">
    <location>
        <begin position="1631"/>
        <end position="1745"/>
    </location>
</feature>
<gene>
    <name evidence="7" type="ORF">CKJ80_03365</name>
</gene>
<feature type="region of interest" description="Disordered" evidence="5">
    <location>
        <begin position="905"/>
        <end position="1187"/>
    </location>
</feature>
<dbReference type="GO" id="GO:0005975">
    <property type="term" value="P:carbohydrate metabolic process"/>
    <property type="evidence" value="ECO:0007669"/>
    <property type="project" value="UniProtKB-ARBA"/>
</dbReference>
<evidence type="ECO:0000256" key="6">
    <source>
        <dbReference type="SAM" id="SignalP"/>
    </source>
</evidence>
<comment type="subcellular location">
    <subcellularLocation>
        <location evidence="1">Secreted</location>
    </subcellularLocation>
</comment>
<dbReference type="InterPro" id="IPR059100">
    <property type="entry name" value="TSP3_bac"/>
</dbReference>
<feature type="signal peptide" evidence="6">
    <location>
        <begin position="1"/>
        <end position="32"/>
    </location>
</feature>
<reference evidence="7 8" key="1">
    <citation type="submission" date="2017-08" db="EMBL/GenBank/DDBJ databases">
        <title>Whole genome sequences of 6 clinical strains closest to Corynebacterium imitans.</title>
        <authorList>
            <person name="Bernier A.-M."/>
            <person name="Burdz T."/>
            <person name="Bernard K."/>
        </authorList>
    </citation>
    <scope>NUCLEOTIDE SEQUENCE [LARGE SCALE GENOMIC DNA]</scope>
    <source>
        <strain evidence="7 8">NML92-0415</strain>
    </source>
</reference>
<dbReference type="RefSeq" id="WP_095554795.1">
    <property type="nucleotide sequence ID" value="NZ_NSGP01000003.1"/>
</dbReference>
<feature type="compositionally biased region" description="Polar residues" evidence="5">
    <location>
        <begin position="1330"/>
        <end position="1354"/>
    </location>
</feature>
<accession>A0AB36RLK9</accession>
<comment type="caution">
    <text evidence="7">The sequence shown here is derived from an EMBL/GenBank/DDBJ whole genome shotgun (WGS) entry which is preliminary data.</text>
</comment>
<feature type="chain" id="PRO_5044274572" description="Cell surface protein" evidence="6">
    <location>
        <begin position="33"/>
        <end position="1929"/>
    </location>
</feature>
<evidence type="ECO:0000313" key="8">
    <source>
        <dbReference type="Proteomes" id="UP000218041"/>
    </source>
</evidence>
<feature type="compositionally biased region" description="Basic and acidic residues" evidence="5">
    <location>
        <begin position="933"/>
        <end position="963"/>
    </location>
</feature>
<feature type="compositionally biased region" description="Acidic residues" evidence="5">
    <location>
        <begin position="1256"/>
        <end position="1271"/>
    </location>
</feature>
<organism evidence="7 8">
    <name type="scientific">Corynebacterium hadale</name>
    <dbReference type="NCBI Taxonomy" id="2026255"/>
    <lineage>
        <taxon>Bacteria</taxon>
        <taxon>Bacillati</taxon>
        <taxon>Actinomycetota</taxon>
        <taxon>Actinomycetes</taxon>
        <taxon>Mycobacteriales</taxon>
        <taxon>Corynebacteriaceae</taxon>
        <taxon>Corynebacterium</taxon>
    </lineage>
</organism>
<feature type="compositionally biased region" description="Polar residues" evidence="5">
    <location>
        <begin position="964"/>
        <end position="977"/>
    </location>
</feature>
<feature type="compositionally biased region" description="Basic and acidic residues" evidence="5">
    <location>
        <begin position="1674"/>
        <end position="1696"/>
    </location>
</feature>
<keyword evidence="3 6" id="KW-0732">Signal</keyword>
<evidence type="ECO:0000256" key="2">
    <source>
        <dbReference type="ARBA" id="ARBA00022525"/>
    </source>
</evidence>
<evidence type="ECO:0000256" key="5">
    <source>
        <dbReference type="SAM" id="MobiDB-lite"/>
    </source>
</evidence>
<evidence type="ECO:0008006" key="9">
    <source>
        <dbReference type="Google" id="ProtNLM"/>
    </source>
</evidence>
<feature type="compositionally biased region" description="Basic and acidic residues" evidence="5">
    <location>
        <begin position="1637"/>
        <end position="1661"/>
    </location>
</feature>
<feature type="compositionally biased region" description="Polar residues" evidence="5">
    <location>
        <begin position="1698"/>
        <end position="1708"/>
    </location>
</feature>
<feature type="compositionally biased region" description="Basic and acidic residues" evidence="5">
    <location>
        <begin position="1039"/>
        <end position="1054"/>
    </location>
</feature>
<dbReference type="GO" id="GO:0005509">
    <property type="term" value="F:calcium ion binding"/>
    <property type="evidence" value="ECO:0007669"/>
    <property type="project" value="InterPro"/>
</dbReference>